<evidence type="ECO:0000256" key="7">
    <source>
        <dbReference type="SAM" id="Phobius"/>
    </source>
</evidence>
<dbReference type="PANTHER" id="PTHR40074:SF2">
    <property type="entry name" value="O-ACETYLTRANSFERASE WECH"/>
    <property type="match status" value="1"/>
</dbReference>
<dbReference type="EMBL" id="JAHLQI010000005">
    <property type="protein sequence ID" value="MBU5491029.1"/>
    <property type="molecule type" value="Genomic_DNA"/>
</dbReference>
<feature type="transmembrane region" description="Helical" evidence="7">
    <location>
        <begin position="286"/>
        <end position="310"/>
    </location>
</feature>
<dbReference type="RefSeq" id="WP_216470738.1">
    <property type="nucleotide sequence ID" value="NZ_JAHLQI010000005.1"/>
</dbReference>
<feature type="transmembrane region" description="Helical" evidence="7">
    <location>
        <begin position="191"/>
        <end position="208"/>
    </location>
</feature>
<proteinExistence type="inferred from homology"/>
<sequence>MKRRLVYPDVLRAAACVATVLFSTCIAAGYTPAIGLLTWVCPMFLMLSGMFFLDGSWYLSGKELGKCYVLRLVIAYLVWGMFAMLVNALTGNVLQGILTGSSCYLNFLFVLFILYAFSPVLRVFTRAAQPRELAYLVVFGVLLGGVYPFVQSQIGSVRVADYALMGFGYLGVFAAGWYLRTAFLTRKQLRIFYLLGAVCVILAFRGLWGFDSFSTDPAQLMLSPDALLIATAIFLVTKNTLAKKRLSVKIMRPIARLAQLSFGIYLIHPILLAVLCWVLNDYGIYLPAGLFVIGASVLLLVVSGGLTWLIRKIPTVGRYLV</sequence>
<feature type="transmembrane region" description="Helical" evidence="7">
    <location>
        <begin position="96"/>
        <end position="121"/>
    </location>
</feature>
<reference evidence="9 10" key="1">
    <citation type="submission" date="2021-06" db="EMBL/GenBank/DDBJ databases">
        <authorList>
            <person name="Sun Q."/>
            <person name="Li D."/>
        </authorList>
    </citation>
    <scope>NUCLEOTIDE SEQUENCE [LARGE SCALE GENOMIC DNA]</scope>
    <source>
        <strain evidence="9 10">MSJd-7</strain>
    </source>
</reference>
<evidence type="ECO:0000256" key="5">
    <source>
        <dbReference type="ARBA" id="ARBA00022989"/>
    </source>
</evidence>
<evidence type="ECO:0000256" key="4">
    <source>
        <dbReference type="ARBA" id="ARBA00022692"/>
    </source>
</evidence>
<feature type="domain" description="Acyltransferase 3" evidence="8">
    <location>
        <begin position="6"/>
        <end position="303"/>
    </location>
</feature>
<keyword evidence="6 7" id="KW-0472">Membrane</keyword>
<dbReference type="GO" id="GO:0016746">
    <property type="term" value="F:acyltransferase activity"/>
    <property type="evidence" value="ECO:0007669"/>
    <property type="project" value="UniProtKB-KW"/>
</dbReference>
<evidence type="ECO:0000256" key="2">
    <source>
        <dbReference type="ARBA" id="ARBA00007400"/>
    </source>
</evidence>
<comment type="caution">
    <text evidence="9">The sequence shown here is derived from an EMBL/GenBank/DDBJ whole genome shotgun (WGS) entry which is preliminary data.</text>
</comment>
<evidence type="ECO:0000313" key="9">
    <source>
        <dbReference type="EMBL" id="MBU5491029.1"/>
    </source>
</evidence>
<feature type="transmembrane region" description="Helical" evidence="7">
    <location>
        <begin position="162"/>
        <end position="179"/>
    </location>
</feature>
<accession>A0ABS6ETL1</accession>
<keyword evidence="4 7" id="KW-0812">Transmembrane</keyword>
<dbReference type="Proteomes" id="UP000783588">
    <property type="component" value="Unassembled WGS sequence"/>
</dbReference>
<keyword evidence="9" id="KW-0808">Transferase</keyword>
<evidence type="ECO:0000313" key="10">
    <source>
        <dbReference type="Proteomes" id="UP000783588"/>
    </source>
</evidence>
<organism evidence="9 10">
    <name type="scientific">Butyricicoccus intestinisimiae</name>
    <dbReference type="NCBI Taxonomy" id="2841509"/>
    <lineage>
        <taxon>Bacteria</taxon>
        <taxon>Bacillati</taxon>
        <taxon>Bacillota</taxon>
        <taxon>Clostridia</taxon>
        <taxon>Eubacteriales</taxon>
        <taxon>Butyricicoccaceae</taxon>
        <taxon>Butyricicoccus</taxon>
    </lineage>
</organism>
<feature type="transmembrane region" description="Helical" evidence="7">
    <location>
        <begin position="133"/>
        <end position="150"/>
    </location>
</feature>
<feature type="transmembrane region" description="Helical" evidence="7">
    <location>
        <begin position="257"/>
        <end position="280"/>
    </location>
</feature>
<evidence type="ECO:0000256" key="1">
    <source>
        <dbReference type="ARBA" id="ARBA00004651"/>
    </source>
</evidence>
<evidence type="ECO:0000256" key="3">
    <source>
        <dbReference type="ARBA" id="ARBA00022475"/>
    </source>
</evidence>
<gene>
    <name evidence="9" type="ORF">KQI75_10435</name>
</gene>
<feature type="transmembrane region" description="Helical" evidence="7">
    <location>
        <begin position="68"/>
        <end position="90"/>
    </location>
</feature>
<dbReference type="Pfam" id="PF01757">
    <property type="entry name" value="Acyl_transf_3"/>
    <property type="match status" value="1"/>
</dbReference>
<dbReference type="PANTHER" id="PTHR40074">
    <property type="entry name" value="O-ACETYLTRANSFERASE WECH"/>
    <property type="match status" value="1"/>
</dbReference>
<feature type="transmembrane region" description="Helical" evidence="7">
    <location>
        <begin position="220"/>
        <end position="237"/>
    </location>
</feature>
<keyword evidence="9" id="KW-0012">Acyltransferase</keyword>
<keyword evidence="10" id="KW-1185">Reference proteome</keyword>
<comment type="similarity">
    <text evidence="2">Belongs to the acyltransferase 3 family.</text>
</comment>
<feature type="transmembrane region" description="Helical" evidence="7">
    <location>
        <begin position="37"/>
        <end position="59"/>
    </location>
</feature>
<name>A0ABS6ETL1_9FIRM</name>
<comment type="subcellular location">
    <subcellularLocation>
        <location evidence="1">Cell membrane</location>
        <topology evidence="1">Multi-pass membrane protein</topology>
    </subcellularLocation>
</comment>
<evidence type="ECO:0000259" key="8">
    <source>
        <dbReference type="Pfam" id="PF01757"/>
    </source>
</evidence>
<protein>
    <submittedName>
        <fullName evidence="9">Acyltransferase</fullName>
    </submittedName>
</protein>
<dbReference type="InterPro" id="IPR002656">
    <property type="entry name" value="Acyl_transf_3_dom"/>
</dbReference>
<keyword evidence="3" id="KW-1003">Cell membrane</keyword>
<keyword evidence="5 7" id="KW-1133">Transmembrane helix</keyword>
<evidence type="ECO:0000256" key="6">
    <source>
        <dbReference type="ARBA" id="ARBA00023136"/>
    </source>
</evidence>